<feature type="domain" description="HupH hydrogenase expression protein C-terminal" evidence="3">
    <location>
        <begin position="71"/>
        <end position="142"/>
    </location>
</feature>
<sequence>MSNQDGHVEHPLSGPAGSGFEEPGLDYLPMPKGMGTFSPAVLPDPEVLSDREGTLRCLESVIAGARRWQPDERNIHLDVSTLSDAERRLLDEVLGDGEVSARLPGHGVVAQESVFAGVWRVADAAAGRDRLEIGPVPDCLLNAFAEASPAPRLPEQWPEGVMNAPGVLSELTEHLDVLSNNGRHVINLSLLPLTPEDHECLDEALGRSETAVLSRGYGNCRVTATMTAGVWWVQYFNSVDVLILNTLEVVAVPDVVCAAPEDIADSADRVAEVLEVTR</sequence>
<feature type="region of interest" description="Disordered" evidence="2">
    <location>
        <begin position="1"/>
        <end position="29"/>
    </location>
</feature>
<evidence type="ECO:0000256" key="2">
    <source>
        <dbReference type="SAM" id="MobiDB-lite"/>
    </source>
</evidence>
<protein>
    <submittedName>
        <fullName evidence="4">HupH hydrogenase expression protein</fullName>
    </submittedName>
</protein>
<name>Q0A722_ALKEH</name>
<dbReference type="RefSeq" id="WP_011629759.1">
    <property type="nucleotide sequence ID" value="NC_008340.1"/>
</dbReference>
<dbReference type="Proteomes" id="UP000001962">
    <property type="component" value="Chromosome"/>
</dbReference>
<reference evidence="5" key="1">
    <citation type="submission" date="2006-08" db="EMBL/GenBank/DDBJ databases">
        <title>Complete sequence of Alkalilimnicola ehrilichei MLHE-1.</title>
        <authorList>
            <person name="Copeland A."/>
            <person name="Lucas S."/>
            <person name="Lapidus A."/>
            <person name="Barry K."/>
            <person name="Detter J.C."/>
            <person name="Glavina del Rio T."/>
            <person name="Hammon N."/>
            <person name="Israni S."/>
            <person name="Dalin E."/>
            <person name="Tice H."/>
            <person name="Pitluck S."/>
            <person name="Sims D."/>
            <person name="Brettin T."/>
            <person name="Bruce D."/>
            <person name="Han C."/>
            <person name="Tapia R."/>
            <person name="Gilna P."/>
            <person name="Schmutz J."/>
            <person name="Larimer F."/>
            <person name="Land M."/>
            <person name="Hauser L."/>
            <person name="Kyrpides N."/>
            <person name="Mikhailova N."/>
            <person name="Oremland R.S."/>
            <person name="Hoeft S.E."/>
            <person name="Switzer-Blum J."/>
            <person name="Kulp T."/>
            <person name="King G."/>
            <person name="Tabita R."/>
            <person name="Witte B."/>
            <person name="Santini J.M."/>
            <person name="Basu P."/>
            <person name="Hollibaugh J.T."/>
            <person name="Xie G."/>
            <person name="Stolz J.F."/>
            <person name="Richardson P."/>
        </authorList>
    </citation>
    <scope>NUCLEOTIDE SEQUENCE [LARGE SCALE GENOMIC DNA]</scope>
    <source>
        <strain evidence="5">ATCC BAA-1101 / DSM 17681 / MLHE-1</strain>
    </source>
</reference>
<dbReference type="InterPro" id="IPR038527">
    <property type="entry name" value="HupH_C_sf"/>
</dbReference>
<dbReference type="Gene3D" id="3.30.1370.140">
    <property type="entry name" value="HupH hydrogenase expression protein, C-terminal domain"/>
    <property type="match status" value="2"/>
</dbReference>
<keyword evidence="5" id="KW-1185">Reference proteome</keyword>
<dbReference type="OrthoDB" id="6560677at2"/>
<dbReference type="InterPro" id="IPR006894">
    <property type="entry name" value="HupH_Hydgase_express_prot_C"/>
</dbReference>
<feature type="compositionally biased region" description="Basic and acidic residues" evidence="2">
    <location>
        <begin position="1"/>
        <end position="10"/>
    </location>
</feature>
<dbReference type="AlphaFoldDB" id="Q0A722"/>
<dbReference type="Pfam" id="PF04809">
    <property type="entry name" value="HupH_C"/>
    <property type="match status" value="2"/>
</dbReference>
<evidence type="ECO:0000313" key="5">
    <source>
        <dbReference type="Proteomes" id="UP000001962"/>
    </source>
</evidence>
<comment type="similarity">
    <text evidence="1">Belongs to the HupH/HyaF family.</text>
</comment>
<organism evidence="4 5">
    <name type="scientific">Alkalilimnicola ehrlichii (strain ATCC BAA-1101 / DSM 17681 / MLHE-1)</name>
    <dbReference type="NCBI Taxonomy" id="187272"/>
    <lineage>
        <taxon>Bacteria</taxon>
        <taxon>Pseudomonadati</taxon>
        <taxon>Pseudomonadota</taxon>
        <taxon>Gammaproteobacteria</taxon>
        <taxon>Chromatiales</taxon>
        <taxon>Ectothiorhodospiraceae</taxon>
        <taxon>Alkalilimnicola</taxon>
    </lineage>
</organism>
<evidence type="ECO:0000313" key="4">
    <source>
        <dbReference type="EMBL" id="ABI57365.1"/>
    </source>
</evidence>
<dbReference type="KEGG" id="aeh:Mlg_2023"/>
<dbReference type="HOGENOM" id="CLU_079566_0_0_6"/>
<evidence type="ECO:0000256" key="1">
    <source>
        <dbReference type="ARBA" id="ARBA00010832"/>
    </source>
</evidence>
<accession>Q0A722</accession>
<evidence type="ECO:0000259" key="3">
    <source>
        <dbReference type="Pfam" id="PF04809"/>
    </source>
</evidence>
<gene>
    <name evidence="4" type="ordered locus">Mlg_2023</name>
</gene>
<dbReference type="eggNOG" id="COG1773">
    <property type="taxonomic scope" value="Bacteria"/>
</dbReference>
<feature type="domain" description="HupH hydrogenase expression protein C-terminal" evidence="3">
    <location>
        <begin position="161"/>
        <end position="276"/>
    </location>
</feature>
<proteinExistence type="inferred from homology"/>
<dbReference type="EMBL" id="CP000453">
    <property type="protein sequence ID" value="ABI57365.1"/>
    <property type="molecule type" value="Genomic_DNA"/>
</dbReference>